<accession>A0A0L0T0E3</accession>
<dbReference type="Pfam" id="PF09423">
    <property type="entry name" value="PhoD"/>
    <property type="match status" value="1"/>
</dbReference>
<evidence type="ECO:0008006" key="6">
    <source>
        <dbReference type="Google" id="ProtNLM"/>
    </source>
</evidence>
<dbReference type="Proteomes" id="UP000054350">
    <property type="component" value="Unassembled WGS sequence"/>
</dbReference>
<dbReference type="PANTHER" id="PTHR43606:SF2">
    <property type="entry name" value="ALKALINE PHOSPHATASE FAMILY PROTEIN (AFU_ORTHOLOGUE AFUA_5G03860)"/>
    <property type="match status" value="1"/>
</dbReference>
<dbReference type="OMA" id="FTSCSHY"/>
<reference evidence="4 5" key="1">
    <citation type="submission" date="2009-11" db="EMBL/GenBank/DDBJ databases">
        <title>Annotation of Allomyces macrogynus ATCC 38327.</title>
        <authorList>
            <consortium name="The Broad Institute Genome Sequencing Platform"/>
            <person name="Russ C."/>
            <person name="Cuomo C."/>
            <person name="Burger G."/>
            <person name="Gray M.W."/>
            <person name="Holland P.W.H."/>
            <person name="King N."/>
            <person name="Lang F.B.F."/>
            <person name="Roger A.J."/>
            <person name="Ruiz-Trillo I."/>
            <person name="Young S.K."/>
            <person name="Zeng Q."/>
            <person name="Gargeya S."/>
            <person name="Fitzgerald M."/>
            <person name="Haas B."/>
            <person name="Abouelleil A."/>
            <person name="Alvarado L."/>
            <person name="Arachchi H.M."/>
            <person name="Berlin A."/>
            <person name="Chapman S.B."/>
            <person name="Gearin G."/>
            <person name="Goldberg J."/>
            <person name="Griggs A."/>
            <person name="Gujja S."/>
            <person name="Hansen M."/>
            <person name="Heiman D."/>
            <person name="Howarth C."/>
            <person name="Larimer J."/>
            <person name="Lui A."/>
            <person name="MacDonald P.J.P."/>
            <person name="McCowen C."/>
            <person name="Montmayeur A."/>
            <person name="Murphy C."/>
            <person name="Neiman D."/>
            <person name="Pearson M."/>
            <person name="Priest M."/>
            <person name="Roberts A."/>
            <person name="Saif S."/>
            <person name="Shea T."/>
            <person name="Sisk P."/>
            <person name="Stolte C."/>
            <person name="Sykes S."/>
            <person name="Wortman J."/>
            <person name="Nusbaum C."/>
            <person name="Birren B."/>
        </authorList>
    </citation>
    <scope>NUCLEOTIDE SEQUENCE [LARGE SCALE GENOMIC DNA]</scope>
    <source>
        <strain evidence="4 5">ATCC 38327</strain>
    </source>
</reference>
<dbReference type="VEuPathDB" id="FungiDB:AMAG_12899"/>
<sequence>MPSNSFCARLAPNRSCRRCSAMSSRTWPSAVPTPTCPSLPFRRPQCSSARATWFATRRRRRRACSFCTGLRRAVREFDRRGDMRLSFDAAPTRDPLEDRVILWTKVTPNTNDNVTVSLNYVVVASNGNLTTVVKNGITATSSDVGYTVKVDVPGLIPATRYWYQFTSGDTVSPTGATLTLPTRNATLDRVQFALVSCANFQHGYFHAYGAIANRSTDFQAVLALGDVGIYEYDTKGYPPAGGELPPDRDPVPDKNLDTLDDYRTRYSQYQTDVSQQAMMRSLPIIAIWDDHEFADNAWSINATNGNVSAPGGANNQNDRRDGPWGERRLAAMRAFHENIPIRPSNATGAQYRIYRSFRIGTTVDLLMLDTRMEGRDEQGSGRDANRELMGPEQEAWLHSGLINSNATWLIGNQVMFAKQPNSILWYEPPIANDGWVGYPLPRQRLLNVMVQNKVNNTIMVTATSTRRSRATSRTGTTTATRRSSSPIL</sequence>
<feature type="domain" description="PhoD-like phosphatase metallophosphatase" evidence="2">
    <location>
        <begin position="192"/>
        <end position="462"/>
    </location>
</feature>
<dbReference type="AlphaFoldDB" id="A0A0L0T0E3"/>
<dbReference type="InterPro" id="IPR032093">
    <property type="entry name" value="PhoD_N"/>
</dbReference>
<keyword evidence="5" id="KW-1185">Reference proteome</keyword>
<dbReference type="SUPFAM" id="SSF56300">
    <property type="entry name" value="Metallo-dependent phosphatases"/>
    <property type="match status" value="1"/>
</dbReference>
<dbReference type="InterPro" id="IPR038607">
    <property type="entry name" value="PhoD-like_sf"/>
</dbReference>
<dbReference type="InterPro" id="IPR029052">
    <property type="entry name" value="Metallo-depent_PP-like"/>
</dbReference>
<dbReference type="Pfam" id="PF16655">
    <property type="entry name" value="PhoD_N"/>
    <property type="match status" value="1"/>
</dbReference>
<dbReference type="OrthoDB" id="9992270at2759"/>
<dbReference type="eggNOG" id="ENOG502QU5W">
    <property type="taxonomic scope" value="Eukaryota"/>
</dbReference>
<dbReference type="STRING" id="578462.A0A0L0T0E3"/>
<dbReference type="InterPro" id="IPR052900">
    <property type="entry name" value="Phospholipid_Metab_Enz"/>
</dbReference>
<protein>
    <recommendedName>
        <fullName evidence="6">PhoD-like phosphatase metallophosphatase domain-containing protein</fullName>
    </recommendedName>
</protein>
<dbReference type="PANTHER" id="PTHR43606">
    <property type="entry name" value="PHOSPHATASE, PUTATIVE (AFU_ORTHOLOGUE AFUA_6G08710)-RELATED"/>
    <property type="match status" value="1"/>
</dbReference>
<dbReference type="CDD" id="cd07389">
    <property type="entry name" value="MPP_PhoD"/>
    <property type="match status" value="1"/>
</dbReference>
<organism evidence="4 5">
    <name type="scientific">Allomyces macrogynus (strain ATCC 38327)</name>
    <name type="common">Allomyces javanicus var. macrogynus</name>
    <dbReference type="NCBI Taxonomy" id="578462"/>
    <lineage>
        <taxon>Eukaryota</taxon>
        <taxon>Fungi</taxon>
        <taxon>Fungi incertae sedis</taxon>
        <taxon>Blastocladiomycota</taxon>
        <taxon>Blastocladiomycetes</taxon>
        <taxon>Blastocladiales</taxon>
        <taxon>Blastocladiaceae</taxon>
        <taxon>Allomyces</taxon>
    </lineage>
</organism>
<feature type="domain" description="Phospholipase D N-terminal" evidence="3">
    <location>
        <begin position="94"/>
        <end position="179"/>
    </location>
</feature>
<dbReference type="Gene3D" id="3.60.21.70">
    <property type="entry name" value="PhoD-like phosphatase"/>
    <property type="match status" value="1"/>
</dbReference>
<gene>
    <name evidence="4" type="ORF">AMAG_12899</name>
</gene>
<evidence type="ECO:0000259" key="2">
    <source>
        <dbReference type="Pfam" id="PF09423"/>
    </source>
</evidence>
<evidence type="ECO:0000313" key="5">
    <source>
        <dbReference type="Proteomes" id="UP000054350"/>
    </source>
</evidence>
<feature type="region of interest" description="Disordered" evidence="1">
    <location>
        <begin position="463"/>
        <end position="488"/>
    </location>
</feature>
<dbReference type="EMBL" id="GG745356">
    <property type="protein sequence ID" value="KNE68222.1"/>
    <property type="molecule type" value="Genomic_DNA"/>
</dbReference>
<evidence type="ECO:0000256" key="1">
    <source>
        <dbReference type="SAM" id="MobiDB-lite"/>
    </source>
</evidence>
<name>A0A0L0T0E3_ALLM3</name>
<dbReference type="InterPro" id="IPR018946">
    <property type="entry name" value="PhoD-like_MPP"/>
</dbReference>
<dbReference type="SUPFAM" id="SSF64518">
    <property type="entry name" value="Phase 1 flagellin"/>
    <property type="match status" value="1"/>
</dbReference>
<evidence type="ECO:0000313" key="4">
    <source>
        <dbReference type="EMBL" id="KNE68222.1"/>
    </source>
</evidence>
<evidence type="ECO:0000259" key="3">
    <source>
        <dbReference type="Pfam" id="PF16655"/>
    </source>
</evidence>
<proteinExistence type="predicted"/>
<reference evidence="5" key="2">
    <citation type="submission" date="2009-11" db="EMBL/GenBank/DDBJ databases">
        <title>The Genome Sequence of Allomyces macrogynus strain ATCC 38327.</title>
        <authorList>
            <consortium name="The Broad Institute Genome Sequencing Platform"/>
            <person name="Russ C."/>
            <person name="Cuomo C."/>
            <person name="Shea T."/>
            <person name="Young S.K."/>
            <person name="Zeng Q."/>
            <person name="Koehrsen M."/>
            <person name="Haas B."/>
            <person name="Borodovsky M."/>
            <person name="Guigo R."/>
            <person name="Alvarado L."/>
            <person name="Berlin A."/>
            <person name="Borenstein D."/>
            <person name="Chen Z."/>
            <person name="Engels R."/>
            <person name="Freedman E."/>
            <person name="Gellesch M."/>
            <person name="Goldberg J."/>
            <person name="Griggs A."/>
            <person name="Gujja S."/>
            <person name="Heiman D."/>
            <person name="Hepburn T."/>
            <person name="Howarth C."/>
            <person name="Jen D."/>
            <person name="Larson L."/>
            <person name="Lewis B."/>
            <person name="Mehta T."/>
            <person name="Park D."/>
            <person name="Pearson M."/>
            <person name="Roberts A."/>
            <person name="Saif S."/>
            <person name="Shenoy N."/>
            <person name="Sisk P."/>
            <person name="Stolte C."/>
            <person name="Sykes S."/>
            <person name="Walk T."/>
            <person name="White J."/>
            <person name="Yandava C."/>
            <person name="Burger G."/>
            <person name="Gray M.W."/>
            <person name="Holland P.W.H."/>
            <person name="King N."/>
            <person name="Lang F.B.F."/>
            <person name="Roger A.J."/>
            <person name="Ruiz-Trillo I."/>
            <person name="Lander E."/>
            <person name="Nusbaum C."/>
        </authorList>
    </citation>
    <scope>NUCLEOTIDE SEQUENCE [LARGE SCALE GENOMIC DNA]</scope>
    <source>
        <strain evidence="5">ATCC 38327</strain>
    </source>
</reference>
<dbReference type="Gene3D" id="2.60.40.380">
    <property type="entry name" value="Purple acid phosphatase-like, N-terminal"/>
    <property type="match status" value="1"/>
</dbReference>